<dbReference type="GO" id="GO:0009252">
    <property type="term" value="P:peptidoglycan biosynthetic process"/>
    <property type="evidence" value="ECO:0007669"/>
    <property type="project" value="UniProtKB-UniRule"/>
</dbReference>
<evidence type="ECO:0000256" key="5">
    <source>
        <dbReference type="ARBA" id="ARBA00022984"/>
    </source>
</evidence>
<dbReference type="GO" id="GO:0015648">
    <property type="term" value="F:lipid-linked peptidoglycan transporter activity"/>
    <property type="evidence" value="ECO:0007669"/>
    <property type="project" value="UniProtKB-UniRule"/>
</dbReference>
<dbReference type="InterPro" id="IPR004268">
    <property type="entry name" value="MurJ"/>
</dbReference>
<dbReference type="EMBL" id="MHLY01000004">
    <property type="protein sequence ID" value="OGZ18913.1"/>
    <property type="molecule type" value="Genomic_DNA"/>
</dbReference>
<feature type="transmembrane region" description="Helical" evidence="8">
    <location>
        <begin position="250"/>
        <end position="273"/>
    </location>
</feature>
<feature type="transmembrane region" description="Helical" evidence="8">
    <location>
        <begin position="353"/>
        <end position="375"/>
    </location>
</feature>
<dbReference type="GO" id="GO:0008360">
    <property type="term" value="P:regulation of cell shape"/>
    <property type="evidence" value="ECO:0007669"/>
    <property type="project" value="UniProtKB-UniRule"/>
</dbReference>
<feature type="transmembrane region" description="Helical" evidence="8">
    <location>
        <begin position="12"/>
        <end position="33"/>
    </location>
</feature>
<keyword evidence="4 8" id="KW-0133">Cell shape</keyword>
<evidence type="ECO:0000256" key="9">
    <source>
        <dbReference type="PIRNR" id="PIRNR002869"/>
    </source>
</evidence>
<keyword evidence="6 8" id="KW-1133">Transmembrane helix</keyword>
<accession>A0A1G2DZG8</accession>
<evidence type="ECO:0000256" key="3">
    <source>
        <dbReference type="ARBA" id="ARBA00022692"/>
    </source>
</evidence>
<dbReference type="PANTHER" id="PTHR47019:SF1">
    <property type="entry name" value="LIPID II FLIPPASE MURJ"/>
    <property type="match status" value="1"/>
</dbReference>
<keyword evidence="7 8" id="KW-0472">Membrane</keyword>
<comment type="pathway">
    <text evidence="8">Cell wall biogenesis; peptidoglycan biosynthesis.</text>
</comment>
<dbReference type="GO" id="GO:0005886">
    <property type="term" value="C:plasma membrane"/>
    <property type="evidence" value="ECO:0007669"/>
    <property type="project" value="UniProtKB-SubCell"/>
</dbReference>
<dbReference type="CDD" id="cd13123">
    <property type="entry name" value="MATE_MurJ_like"/>
    <property type="match status" value="1"/>
</dbReference>
<keyword evidence="8 9" id="KW-0961">Cell wall biogenesis/degradation</keyword>
<evidence type="ECO:0000313" key="11">
    <source>
        <dbReference type="Proteomes" id="UP000176755"/>
    </source>
</evidence>
<comment type="function">
    <text evidence="8 9">Involved in peptidoglycan biosynthesis. Transports lipid-linked peptidoglycan precursors from the inner to the outer leaflet of the cytoplasmic membrane.</text>
</comment>
<feature type="transmembrane region" description="Helical" evidence="8">
    <location>
        <begin position="431"/>
        <end position="457"/>
    </location>
</feature>
<dbReference type="Pfam" id="PF03023">
    <property type="entry name" value="MurJ"/>
    <property type="match status" value="1"/>
</dbReference>
<dbReference type="UniPathway" id="UPA00219"/>
<organism evidence="10 11">
    <name type="scientific">Candidatus Nealsonbacteria bacterium RBG_13_42_11</name>
    <dbReference type="NCBI Taxonomy" id="1801663"/>
    <lineage>
        <taxon>Bacteria</taxon>
        <taxon>Candidatus Nealsoniibacteriota</taxon>
    </lineage>
</organism>
<sequence>MLQKIFHSQTRTITTAALILSVASLISRLLGLIRDRLLASTFGAGSDLDVYFAAFRIPDFIYNILIAGGIVVAFLPLFSEYFLKDKKEAWDFVNNALNVFLFFLVLVSLGISIFAPFLVKIITPGFDPQQISLCVLLTRILFLSPILLGLSSIFSGVLQYFNRFLIYSLAPISYNVGIILGIVFLAPSSGILGVTLGVITGAFLHFFIQFISSFSVGFSYKPLFKILDPKIKKVFSLMIPRTLGVAAPQINLMVVTAIASILPAGALSIFTLANNLQQFPMGLIGIPFAIAAFPALSKAWAAQKKDEFLEKFLSAFRKILYLVIPLSILIFVFRNQIILIYKTGRYGEEAASLTAVSLGLFALGIFATTLIPLILRAFFALKDTKTPTIISIGGMILNVFLCFGLTHILSFPNVFQNFVERIFGLQGINDISVVGLALAFSIDSILQFIFLLIFLFYKLNAKNNNSRIETVN</sequence>
<evidence type="ECO:0000256" key="8">
    <source>
        <dbReference type="HAMAP-Rule" id="MF_02078"/>
    </source>
</evidence>
<evidence type="ECO:0000256" key="1">
    <source>
        <dbReference type="ARBA" id="ARBA00004651"/>
    </source>
</evidence>
<keyword evidence="5 8" id="KW-0573">Peptidoglycan synthesis</keyword>
<comment type="similarity">
    <text evidence="8 9">Belongs to the MurJ/MviN family.</text>
</comment>
<dbReference type="STRING" id="1801663.A2175_02135"/>
<dbReference type="AlphaFoldDB" id="A0A1G2DZG8"/>
<reference evidence="10 11" key="1">
    <citation type="journal article" date="2016" name="Nat. Commun.">
        <title>Thousands of microbial genomes shed light on interconnected biogeochemical processes in an aquifer system.</title>
        <authorList>
            <person name="Anantharaman K."/>
            <person name="Brown C.T."/>
            <person name="Hug L.A."/>
            <person name="Sharon I."/>
            <person name="Castelle C.J."/>
            <person name="Probst A.J."/>
            <person name="Thomas B.C."/>
            <person name="Singh A."/>
            <person name="Wilkins M.J."/>
            <person name="Karaoz U."/>
            <person name="Brodie E.L."/>
            <person name="Williams K.H."/>
            <person name="Hubbard S.S."/>
            <person name="Banfield J.F."/>
        </authorList>
    </citation>
    <scope>NUCLEOTIDE SEQUENCE [LARGE SCALE GENOMIC DNA]</scope>
</reference>
<evidence type="ECO:0000256" key="6">
    <source>
        <dbReference type="ARBA" id="ARBA00022989"/>
    </source>
</evidence>
<feature type="transmembrane region" description="Helical" evidence="8">
    <location>
        <begin position="95"/>
        <end position="118"/>
    </location>
</feature>
<feature type="transmembrane region" description="Helical" evidence="8">
    <location>
        <begin position="387"/>
        <end position="411"/>
    </location>
</feature>
<keyword evidence="8 9" id="KW-0813">Transport</keyword>
<evidence type="ECO:0000256" key="7">
    <source>
        <dbReference type="ARBA" id="ARBA00023136"/>
    </source>
</evidence>
<dbReference type="HAMAP" id="MF_02078">
    <property type="entry name" value="MurJ_MviN"/>
    <property type="match status" value="1"/>
</dbReference>
<proteinExistence type="inferred from homology"/>
<dbReference type="PIRSF" id="PIRSF002869">
    <property type="entry name" value="MviN"/>
    <property type="match status" value="1"/>
</dbReference>
<name>A0A1G2DZG8_9BACT</name>
<feature type="transmembrane region" description="Helical" evidence="8">
    <location>
        <begin position="60"/>
        <end position="83"/>
    </location>
</feature>
<feature type="transmembrane region" description="Helical" evidence="8">
    <location>
        <begin position="191"/>
        <end position="220"/>
    </location>
</feature>
<dbReference type="PRINTS" id="PR01806">
    <property type="entry name" value="VIRFACTRMVIN"/>
</dbReference>
<evidence type="ECO:0000313" key="10">
    <source>
        <dbReference type="EMBL" id="OGZ18913.1"/>
    </source>
</evidence>
<dbReference type="NCBIfam" id="TIGR01695">
    <property type="entry name" value="murJ_mviN"/>
    <property type="match status" value="1"/>
</dbReference>
<feature type="transmembrane region" description="Helical" evidence="8">
    <location>
        <begin position="279"/>
        <end position="299"/>
    </location>
</feature>
<dbReference type="InterPro" id="IPR051050">
    <property type="entry name" value="Lipid_II_flippase_MurJ/MviN"/>
</dbReference>
<evidence type="ECO:0000256" key="2">
    <source>
        <dbReference type="ARBA" id="ARBA00022475"/>
    </source>
</evidence>
<feature type="transmembrane region" description="Helical" evidence="8">
    <location>
        <begin position="164"/>
        <end position="185"/>
    </location>
</feature>
<comment type="subcellular location">
    <subcellularLocation>
        <location evidence="1 8">Cell membrane</location>
        <topology evidence="1 8">Multi-pass membrane protein</topology>
    </subcellularLocation>
</comment>
<dbReference type="Proteomes" id="UP000176755">
    <property type="component" value="Unassembled WGS sequence"/>
</dbReference>
<evidence type="ECO:0000256" key="4">
    <source>
        <dbReference type="ARBA" id="ARBA00022960"/>
    </source>
</evidence>
<feature type="transmembrane region" description="Helical" evidence="8">
    <location>
        <begin position="319"/>
        <end position="341"/>
    </location>
</feature>
<keyword evidence="3 8" id="KW-0812">Transmembrane</keyword>
<dbReference type="GO" id="GO:0071555">
    <property type="term" value="P:cell wall organization"/>
    <property type="evidence" value="ECO:0007669"/>
    <property type="project" value="UniProtKB-UniRule"/>
</dbReference>
<keyword evidence="2 8" id="KW-1003">Cell membrane</keyword>
<gene>
    <name evidence="8" type="primary">murJ</name>
    <name evidence="10" type="ORF">A2175_02135</name>
</gene>
<dbReference type="PANTHER" id="PTHR47019">
    <property type="entry name" value="LIPID II FLIPPASE MURJ"/>
    <property type="match status" value="1"/>
</dbReference>
<protein>
    <recommendedName>
        <fullName evidence="8">Probable lipid II flippase MurJ</fullName>
    </recommendedName>
</protein>
<dbReference type="GO" id="GO:0034204">
    <property type="term" value="P:lipid translocation"/>
    <property type="evidence" value="ECO:0007669"/>
    <property type="project" value="TreeGrafter"/>
</dbReference>
<feature type="transmembrane region" description="Helical" evidence="8">
    <location>
        <begin position="130"/>
        <end position="157"/>
    </location>
</feature>
<comment type="caution">
    <text evidence="10">The sequence shown here is derived from an EMBL/GenBank/DDBJ whole genome shotgun (WGS) entry which is preliminary data.</text>
</comment>